<organism evidence="3">
    <name type="scientific">Escherichia coli</name>
    <dbReference type="NCBI Taxonomy" id="562"/>
    <lineage>
        <taxon>Bacteria</taxon>
        <taxon>Pseudomonadati</taxon>
        <taxon>Pseudomonadota</taxon>
        <taxon>Gammaproteobacteria</taxon>
        <taxon>Enterobacterales</taxon>
        <taxon>Enterobacteriaceae</taxon>
        <taxon>Escherichia</taxon>
    </lineage>
</organism>
<proteinExistence type="inferred from homology"/>
<dbReference type="InterPro" id="IPR029063">
    <property type="entry name" value="SAM-dependent_MTases_sf"/>
</dbReference>
<reference evidence="3" key="1">
    <citation type="submission" date="2020-05" db="EMBL/GenBank/DDBJ databases">
        <title>Title: F plasmids are the major carriers of antibiotic resistance genes in human-associated commensal E. coli.</title>
        <authorList>
            <person name="Stephens C."/>
            <person name="Arismendi T."/>
            <person name="Wright M."/>
            <person name="Hartman A."/>
            <person name="Gonzalez A."/>
            <person name="Gill M."/>
            <person name="Pandori M."/>
            <person name="Hess D."/>
        </authorList>
    </citation>
    <scope>NUCLEOTIDE SEQUENCE</scope>
    <source>
        <strain evidence="3">SCU-478</strain>
    </source>
</reference>
<keyword evidence="3" id="KW-0808">Transferase</keyword>
<evidence type="ECO:0000259" key="2">
    <source>
        <dbReference type="Pfam" id="PF02384"/>
    </source>
</evidence>
<dbReference type="AlphaFoldDB" id="A0A6N0IMJ8"/>
<keyword evidence="3" id="KW-0489">Methyltransferase</keyword>
<dbReference type="GO" id="GO:0003677">
    <property type="term" value="F:DNA binding"/>
    <property type="evidence" value="ECO:0007669"/>
    <property type="project" value="InterPro"/>
</dbReference>
<dbReference type="PRINTS" id="PR00507">
    <property type="entry name" value="N12N6MTFRASE"/>
</dbReference>
<protein>
    <submittedName>
        <fullName evidence="3">N-6 DNA methylase</fullName>
    </submittedName>
</protein>
<dbReference type="SUPFAM" id="SSF53335">
    <property type="entry name" value="S-adenosyl-L-methionine-dependent methyltransferases"/>
    <property type="match status" value="1"/>
</dbReference>
<evidence type="ECO:0000313" key="3">
    <source>
        <dbReference type="EMBL" id="QKQ36003.1"/>
    </source>
</evidence>
<name>A0A6N0IMJ8_ECOLX</name>
<dbReference type="GO" id="GO:0008170">
    <property type="term" value="F:N-methyltransferase activity"/>
    <property type="evidence" value="ECO:0007669"/>
    <property type="project" value="InterPro"/>
</dbReference>
<dbReference type="Pfam" id="PF02384">
    <property type="entry name" value="N6_Mtase"/>
    <property type="match status" value="1"/>
</dbReference>
<feature type="domain" description="DNA methylase adenine-specific" evidence="2">
    <location>
        <begin position="13"/>
        <end position="106"/>
    </location>
</feature>
<comment type="similarity">
    <text evidence="1">Belongs to the N(4)/N(6)-methyltransferase family.</text>
</comment>
<evidence type="ECO:0000256" key="1">
    <source>
        <dbReference type="ARBA" id="ARBA00006594"/>
    </source>
</evidence>
<dbReference type="Gene3D" id="3.40.50.150">
    <property type="entry name" value="Vaccinia Virus protein VP39"/>
    <property type="match status" value="1"/>
</dbReference>
<gene>
    <name evidence="3" type="ORF">HPE44_16735</name>
</gene>
<dbReference type="EMBL" id="CP054563">
    <property type="protein sequence ID" value="QKQ36003.1"/>
    <property type="molecule type" value="Genomic_DNA"/>
</dbReference>
<accession>A0A6N0IMJ8</accession>
<dbReference type="GO" id="GO:0032259">
    <property type="term" value="P:methylation"/>
    <property type="evidence" value="ECO:0007669"/>
    <property type="project" value="UniProtKB-KW"/>
</dbReference>
<dbReference type="InterPro" id="IPR003356">
    <property type="entry name" value="DNA_methylase_A-5"/>
</dbReference>
<sequence>MGTKRNTLDFHVLFESFLDKFDSKMRYDRGAFYTPQNLSFWLANFTNEISKHYFGNGSLLFHQKIIEPCMGTGSIIEELMKLESESESDTKLIGLEVLPAPYALSHYRISELFSNGLSNKKKLAYILQILYLMNSIMF</sequence>